<evidence type="ECO:0000256" key="7">
    <source>
        <dbReference type="ARBA" id="ARBA00023146"/>
    </source>
</evidence>
<dbReference type="Pfam" id="PF13603">
    <property type="entry name" value="tRNA-synt_1_2"/>
    <property type="match status" value="1"/>
</dbReference>
<keyword evidence="7 12" id="KW-0030">Aminoacyl-tRNA synthetase</keyword>
<keyword evidence="4" id="KW-0547">Nucleotide-binding</keyword>
<dbReference type="AlphaFoldDB" id="A0A840IEX3"/>
<dbReference type="InterPro" id="IPR025709">
    <property type="entry name" value="Leu_tRNA-synth_edit"/>
</dbReference>
<dbReference type="InterPro" id="IPR009080">
    <property type="entry name" value="tRNAsynth_Ia_anticodon-bd"/>
</dbReference>
<dbReference type="EC" id="6.1.1.4" evidence="2"/>
<evidence type="ECO:0000256" key="2">
    <source>
        <dbReference type="ARBA" id="ARBA00013164"/>
    </source>
</evidence>
<keyword evidence="13" id="KW-1185">Reference proteome</keyword>
<keyword evidence="3 12" id="KW-0436">Ligase</keyword>
<name>A0A840IEX3_9ACTN</name>
<feature type="domain" description="Aminoacyl-tRNA synthetase class Ia" evidence="9">
    <location>
        <begin position="383"/>
        <end position="578"/>
    </location>
</feature>
<evidence type="ECO:0000313" key="12">
    <source>
        <dbReference type="EMBL" id="MBB4662753.1"/>
    </source>
</evidence>
<dbReference type="PRINTS" id="PR00985">
    <property type="entry name" value="TRNASYNTHLEU"/>
</dbReference>
<gene>
    <name evidence="12" type="ORF">BDZ31_002339</name>
</gene>
<evidence type="ECO:0000259" key="9">
    <source>
        <dbReference type="Pfam" id="PF00133"/>
    </source>
</evidence>
<evidence type="ECO:0000256" key="8">
    <source>
        <dbReference type="ARBA" id="ARBA00047469"/>
    </source>
</evidence>
<dbReference type="Gene3D" id="3.40.50.620">
    <property type="entry name" value="HUPs"/>
    <property type="match status" value="2"/>
</dbReference>
<dbReference type="Pfam" id="PF08264">
    <property type="entry name" value="Anticodon_1"/>
    <property type="match status" value="1"/>
</dbReference>
<dbReference type="Proteomes" id="UP000585272">
    <property type="component" value="Unassembled WGS sequence"/>
</dbReference>
<dbReference type="SUPFAM" id="SSF50677">
    <property type="entry name" value="ValRS/IleRS/LeuRS editing domain"/>
    <property type="match status" value="1"/>
</dbReference>
<sequence>MASQSVTPDYAPAAIEARWQEAWREAGAFATPAPREGERPAYIFAACPFTSGSAHMGHIRSYSISDAYARFLRTRGRSVLFSIGFDAFGLPTEIGAIRNELTPNEWVQQCRARMREQFDRLGYSFDWEREWVTSEPELYKWTQWLFLLLQREGLVYHAEGQVDWCDNCKTVLASLQVEEGACWRCHEPTRLVERSQWYLGVSRYLEENERGMERLGGWNPAAVGAQRTMLGRVDGVELDGATLDGTQLTVFTPHADAVEQAEFVAISPSHPEIDAWILDDDVRAQVARIRSGGIARDERGADNVPIVDSGRTLGIAGYRDPLPVVVTPAVDARFGRTAVLGVPAVDRTDAAIARRLPSKGAALFAWKLPPGPPRVREAARYKARDFPISRQRAWGAPIPLVHCDACGTVPVPEEQLPVRLPDDLRPTGEGNVLAQRDDFVQTTCPSCGGAARRETDTLDCHVDGLWQWFPFSAPAGERASEMFSHSEMERWLPVHQVIWGADGGGSMFDQRMTAKVLRDVGVLPHLEHGEPHERVLMHEMVHLDGRKMSKHLGNVVDPDELLQRVGADTVRLAVLYAAAPTNVLTWTDQALQYCRRWLVGFWGYALPRIEGVGVVPEPDPAEGAVKLRGRLENWRSVALRRITENMEGLETHRAARNVMTLVERIRDFEQRVIRQQGELAPSDTAALQGALLTAVQCLAPLAPHVAEELWAAAGQEGLVALAPWPES</sequence>
<dbReference type="Gene3D" id="3.90.740.10">
    <property type="entry name" value="Valyl/Leucyl/Isoleucyl-tRNA synthetase, editing domain"/>
    <property type="match status" value="1"/>
</dbReference>
<keyword evidence="5" id="KW-0067">ATP-binding</keyword>
<dbReference type="InterPro" id="IPR002300">
    <property type="entry name" value="aa-tRNA-synth_Ia"/>
</dbReference>
<dbReference type="Pfam" id="PF00133">
    <property type="entry name" value="tRNA-synt_1"/>
    <property type="match status" value="2"/>
</dbReference>
<comment type="caution">
    <text evidence="12">The sequence shown here is derived from an EMBL/GenBank/DDBJ whole genome shotgun (WGS) entry which is preliminary data.</text>
</comment>
<evidence type="ECO:0000256" key="5">
    <source>
        <dbReference type="ARBA" id="ARBA00022840"/>
    </source>
</evidence>
<evidence type="ECO:0000259" key="11">
    <source>
        <dbReference type="Pfam" id="PF13603"/>
    </source>
</evidence>
<dbReference type="SUPFAM" id="SSF47323">
    <property type="entry name" value="Anticodon-binding domain of a subclass of class I aminoacyl-tRNA synthetases"/>
    <property type="match status" value="1"/>
</dbReference>
<dbReference type="EMBL" id="JACHNU010000002">
    <property type="protein sequence ID" value="MBB4662753.1"/>
    <property type="molecule type" value="Genomic_DNA"/>
</dbReference>
<evidence type="ECO:0000256" key="6">
    <source>
        <dbReference type="ARBA" id="ARBA00022917"/>
    </source>
</evidence>
<keyword evidence="6" id="KW-0648">Protein biosynthesis</keyword>
<evidence type="ECO:0000259" key="10">
    <source>
        <dbReference type="Pfam" id="PF08264"/>
    </source>
</evidence>
<dbReference type="InterPro" id="IPR014729">
    <property type="entry name" value="Rossmann-like_a/b/a_fold"/>
</dbReference>
<dbReference type="PANTHER" id="PTHR43740">
    <property type="entry name" value="LEUCYL-TRNA SYNTHETASE"/>
    <property type="match status" value="1"/>
</dbReference>
<dbReference type="RefSeq" id="WP_183342173.1">
    <property type="nucleotide sequence ID" value="NZ_JACHNU010000002.1"/>
</dbReference>
<comment type="catalytic activity">
    <reaction evidence="8">
        <text>tRNA(Leu) + L-leucine + ATP = L-leucyl-tRNA(Leu) + AMP + diphosphate</text>
        <dbReference type="Rhea" id="RHEA:11688"/>
        <dbReference type="Rhea" id="RHEA-COMP:9613"/>
        <dbReference type="Rhea" id="RHEA-COMP:9622"/>
        <dbReference type="ChEBI" id="CHEBI:30616"/>
        <dbReference type="ChEBI" id="CHEBI:33019"/>
        <dbReference type="ChEBI" id="CHEBI:57427"/>
        <dbReference type="ChEBI" id="CHEBI:78442"/>
        <dbReference type="ChEBI" id="CHEBI:78494"/>
        <dbReference type="ChEBI" id="CHEBI:456215"/>
        <dbReference type="EC" id="6.1.1.4"/>
    </reaction>
</comment>
<feature type="domain" description="Aminoacyl-tRNA synthetase class Ia" evidence="9">
    <location>
        <begin position="19"/>
        <end position="203"/>
    </location>
</feature>
<dbReference type="SUPFAM" id="SSF52374">
    <property type="entry name" value="Nucleotidylyl transferase"/>
    <property type="match status" value="1"/>
</dbReference>
<dbReference type="GO" id="GO:0006429">
    <property type="term" value="P:leucyl-tRNA aminoacylation"/>
    <property type="evidence" value="ECO:0007669"/>
    <property type="project" value="InterPro"/>
</dbReference>
<comment type="similarity">
    <text evidence="1">Belongs to the class-I aminoacyl-tRNA synthetase family.</text>
</comment>
<organism evidence="12 13">
    <name type="scientific">Conexibacter arvalis</name>
    <dbReference type="NCBI Taxonomy" id="912552"/>
    <lineage>
        <taxon>Bacteria</taxon>
        <taxon>Bacillati</taxon>
        <taxon>Actinomycetota</taxon>
        <taxon>Thermoleophilia</taxon>
        <taxon>Solirubrobacterales</taxon>
        <taxon>Conexibacteraceae</taxon>
        <taxon>Conexibacter</taxon>
    </lineage>
</organism>
<dbReference type="GO" id="GO:0005524">
    <property type="term" value="F:ATP binding"/>
    <property type="evidence" value="ECO:0007669"/>
    <property type="project" value="UniProtKB-KW"/>
</dbReference>
<proteinExistence type="inferred from homology"/>
<reference evidence="12 13" key="1">
    <citation type="submission" date="2020-08" db="EMBL/GenBank/DDBJ databases">
        <title>Genomic Encyclopedia of Archaeal and Bacterial Type Strains, Phase II (KMG-II): from individual species to whole genera.</title>
        <authorList>
            <person name="Goeker M."/>
        </authorList>
    </citation>
    <scope>NUCLEOTIDE SEQUENCE [LARGE SCALE GENOMIC DNA]</scope>
    <source>
        <strain evidence="12 13">DSM 23288</strain>
    </source>
</reference>
<dbReference type="InterPro" id="IPR013155">
    <property type="entry name" value="M/V/L/I-tRNA-synth_anticd-bd"/>
</dbReference>
<dbReference type="GO" id="GO:0002161">
    <property type="term" value="F:aminoacyl-tRNA deacylase activity"/>
    <property type="evidence" value="ECO:0007669"/>
    <property type="project" value="InterPro"/>
</dbReference>
<feature type="domain" description="Methionyl/Valyl/Leucyl/Isoleucyl-tRNA synthetase anticodon-binding" evidence="10">
    <location>
        <begin position="639"/>
        <end position="726"/>
    </location>
</feature>
<dbReference type="PANTHER" id="PTHR43740:SF2">
    <property type="entry name" value="LEUCINE--TRNA LIGASE, MITOCHONDRIAL"/>
    <property type="match status" value="1"/>
</dbReference>
<dbReference type="GO" id="GO:0005829">
    <property type="term" value="C:cytosol"/>
    <property type="evidence" value="ECO:0007669"/>
    <property type="project" value="TreeGrafter"/>
</dbReference>
<dbReference type="GO" id="GO:0004823">
    <property type="term" value="F:leucine-tRNA ligase activity"/>
    <property type="evidence" value="ECO:0007669"/>
    <property type="project" value="UniProtKB-EC"/>
</dbReference>
<protein>
    <recommendedName>
        <fullName evidence="2">leucine--tRNA ligase</fullName>
        <ecNumber evidence="2">6.1.1.4</ecNumber>
    </recommendedName>
</protein>
<feature type="domain" description="Leucyl-tRNA synthetase editing" evidence="11">
    <location>
        <begin position="230"/>
        <end position="354"/>
    </location>
</feature>
<dbReference type="InterPro" id="IPR002302">
    <property type="entry name" value="Leu-tRNA-ligase"/>
</dbReference>
<evidence type="ECO:0000256" key="1">
    <source>
        <dbReference type="ARBA" id="ARBA00005594"/>
    </source>
</evidence>
<evidence type="ECO:0000256" key="3">
    <source>
        <dbReference type="ARBA" id="ARBA00022598"/>
    </source>
</evidence>
<dbReference type="InterPro" id="IPR009008">
    <property type="entry name" value="Val/Leu/Ile-tRNA-synth_edit"/>
</dbReference>
<dbReference type="FunFam" id="1.10.730.10:FF:000002">
    <property type="entry name" value="Leucine--tRNA ligase"/>
    <property type="match status" value="1"/>
</dbReference>
<evidence type="ECO:0000256" key="4">
    <source>
        <dbReference type="ARBA" id="ARBA00022741"/>
    </source>
</evidence>
<evidence type="ECO:0000313" key="13">
    <source>
        <dbReference type="Proteomes" id="UP000585272"/>
    </source>
</evidence>
<dbReference type="Gene3D" id="1.10.730.10">
    <property type="entry name" value="Isoleucyl-tRNA Synthetase, Domain 1"/>
    <property type="match status" value="1"/>
</dbReference>
<accession>A0A840IEX3</accession>